<accession>A0AC60QG38</accession>
<comment type="caution">
    <text evidence="1">The sequence shown here is derived from an EMBL/GenBank/DDBJ whole genome shotgun (WGS) entry which is preliminary data.</text>
</comment>
<evidence type="ECO:0000313" key="2">
    <source>
        <dbReference type="Proteomes" id="UP000805193"/>
    </source>
</evidence>
<dbReference type="EMBL" id="JABSTQ010009161">
    <property type="protein sequence ID" value="KAG0432312.1"/>
    <property type="molecule type" value="Genomic_DNA"/>
</dbReference>
<name>A0AC60QG38_IXOPE</name>
<gene>
    <name evidence="1" type="ORF">HPB47_020957</name>
</gene>
<sequence>MSGLPADYVDFDSSGSEMDEIVFADDDFQFNNNSKAKTRTSPAKVLSAEQRQLPSAEAATLDHDYTAYGVHEPPEDSVHVGIRVPAELQEDFRVAVSRGNVSRARDLLDQGVAVQMPSRGNWSALVQACSDGCLEMVQLLLDHGMDPNGQEGFLTPLMAVCGSQKQTEETLESCAVALLKHGADPNLAESKGQATPLMLAAREGHCRLLQLLLSHGADVGHQDSRGWCAVSWAAYAGQGRSARTLLHLARPDPLSLITLDGQMPSDLAIGQGCHTLGQTLLKYETEYQQGDGNGVPDDEIAAGTPSPRGFKDAFGDVSLMLAAMGSEHLLPTFESHGVGFREMLTLDDAALLKMGVESASERTKLLEGIQSTRRFQMHSHVPCTGMDLTLESFLSALDLSDLADTLHEHGVSTLDALLRLDDAGLEKAGVAQVGLRGRLGAAIQRAHQMPWHKSSVVDLRSSNPISCPAAVSLVSNVSQHLVHLEGSLCHLWHHLRQRPQDLQLGRDLCSVRHLRDELGTCSQALAKVKVQMGQLDALAAQVRERTAEDCAVEPGEPGFDPRPCQFRSACAPYWRAISAA</sequence>
<evidence type="ECO:0000313" key="1">
    <source>
        <dbReference type="EMBL" id="KAG0432312.1"/>
    </source>
</evidence>
<organism evidence="1 2">
    <name type="scientific">Ixodes persulcatus</name>
    <name type="common">Taiga tick</name>
    <dbReference type="NCBI Taxonomy" id="34615"/>
    <lineage>
        <taxon>Eukaryota</taxon>
        <taxon>Metazoa</taxon>
        <taxon>Ecdysozoa</taxon>
        <taxon>Arthropoda</taxon>
        <taxon>Chelicerata</taxon>
        <taxon>Arachnida</taxon>
        <taxon>Acari</taxon>
        <taxon>Parasitiformes</taxon>
        <taxon>Ixodida</taxon>
        <taxon>Ixodoidea</taxon>
        <taxon>Ixodidae</taxon>
        <taxon>Ixodinae</taxon>
        <taxon>Ixodes</taxon>
    </lineage>
</organism>
<keyword evidence="2" id="KW-1185">Reference proteome</keyword>
<protein>
    <submittedName>
        <fullName evidence="1">Uncharacterized protein</fullName>
    </submittedName>
</protein>
<proteinExistence type="predicted"/>
<dbReference type="Proteomes" id="UP000805193">
    <property type="component" value="Unassembled WGS sequence"/>
</dbReference>
<reference evidence="1 2" key="1">
    <citation type="journal article" date="2020" name="Cell">
        <title>Large-Scale Comparative Analyses of Tick Genomes Elucidate Their Genetic Diversity and Vector Capacities.</title>
        <authorList>
            <consortium name="Tick Genome and Microbiome Consortium (TIGMIC)"/>
            <person name="Jia N."/>
            <person name="Wang J."/>
            <person name="Shi W."/>
            <person name="Du L."/>
            <person name="Sun Y."/>
            <person name="Zhan W."/>
            <person name="Jiang J.F."/>
            <person name="Wang Q."/>
            <person name="Zhang B."/>
            <person name="Ji P."/>
            <person name="Bell-Sakyi L."/>
            <person name="Cui X.M."/>
            <person name="Yuan T.T."/>
            <person name="Jiang B.G."/>
            <person name="Yang W.F."/>
            <person name="Lam T.T."/>
            <person name="Chang Q.C."/>
            <person name="Ding S.J."/>
            <person name="Wang X.J."/>
            <person name="Zhu J.G."/>
            <person name="Ruan X.D."/>
            <person name="Zhao L."/>
            <person name="Wei J.T."/>
            <person name="Ye R.Z."/>
            <person name="Que T.C."/>
            <person name="Du C.H."/>
            <person name="Zhou Y.H."/>
            <person name="Cheng J.X."/>
            <person name="Dai P.F."/>
            <person name="Guo W.B."/>
            <person name="Han X.H."/>
            <person name="Huang E.J."/>
            <person name="Li L.F."/>
            <person name="Wei W."/>
            <person name="Gao Y.C."/>
            <person name="Liu J.Z."/>
            <person name="Shao H.Z."/>
            <person name="Wang X."/>
            <person name="Wang C.C."/>
            <person name="Yang T.C."/>
            <person name="Huo Q.B."/>
            <person name="Li W."/>
            <person name="Chen H.Y."/>
            <person name="Chen S.E."/>
            <person name="Zhou L.G."/>
            <person name="Ni X.B."/>
            <person name="Tian J.H."/>
            <person name="Sheng Y."/>
            <person name="Liu T."/>
            <person name="Pan Y.S."/>
            <person name="Xia L.Y."/>
            <person name="Li J."/>
            <person name="Zhao F."/>
            <person name="Cao W.C."/>
        </authorList>
    </citation>
    <scope>NUCLEOTIDE SEQUENCE [LARGE SCALE GENOMIC DNA]</scope>
    <source>
        <strain evidence="1">Iper-2018</strain>
    </source>
</reference>